<organism evidence="1 2">
    <name type="scientific">Caerostris extrusa</name>
    <name type="common">Bark spider</name>
    <name type="synonym">Caerostris bankana</name>
    <dbReference type="NCBI Taxonomy" id="172846"/>
    <lineage>
        <taxon>Eukaryota</taxon>
        <taxon>Metazoa</taxon>
        <taxon>Ecdysozoa</taxon>
        <taxon>Arthropoda</taxon>
        <taxon>Chelicerata</taxon>
        <taxon>Arachnida</taxon>
        <taxon>Araneae</taxon>
        <taxon>Araneomorphae</taxon>
        <taxon>Entelegynae</taxon>
        <taxon>Araneoidea</taxon>
        <taxon>Araneidae</taxon>
        <taxon>Caerostris</taxon>
    </lineage>
</organism>
<dbReference type="AlphaFoldDB" id="A0AAV4XJ82"/>
<gene>
    <name evidence="1" type="ORF">CEXT_284801</name>
</gene>
<protein>
    <submittedName>
        <fullName evidence="1">Uncharacterized protein</fullName>
    </submittedName>
</protein>
<reference evidence="1 2" key="1">
    <citation type="submission" date="2021-06" db="EMBL/GenBank/DDBJ databases">
        <title>Caerostris extrusa draft genome.</title>
        <authorList>
            <person name="Kono N."/>
            <person name="Arakawa K."/>
        </authorList>
    </citation>
    <scope>NUCLEOTIDE SEQUENCE [LARGE SCALE GENOMIC DNA]</scope>
</reference>
<sequence>MSQELMGLIQVRLEQGQGGGVPEPYVNNPKIWVTRKDLPSNSHRHTIPQTKDNCFKAQEDQETGFTCHLMDSSFRLQFKASVSDFYLDVR</sequence>
<evidence type="ECO:0000313" key="2">
    <source>
        <dbReference type="Proteomes" id="UP001054945"/>
    </source>
</evidence>
<keyword evidence="2" id="KW-1185">Reference proteome</keyword>
<evidence type="ECO:0000313" key="1">
    <source>
        <dbReference type="EMBL" id="GIY95051.1"/>
    </source>
</evidence>
<dbReference type="Proteomes" id="UP001054945">
    <property type="component" value="Unassembled WGS sequence"/>
</dbReference>
<proteinExistence type="predicted"/>
<comment type="caution">
    <text evidence="1">The sequence shown here is derived from an EMBL/GenBank/DDBJ whole genome shotgun (WGS) entry which is preliminary data.</text>
</comment>
<name>A0AAV4XJ82_CAEEX</name>
<dbReference type="EMBL" id="BPLR01017868">
    <property type="protein sequence ID" value="GIY95051.1"/>
    <property type="molecule type" value="Genomic_DNA"/>
</dbReference>
<accession>A0AAV4XJ82</accession>